<keyword evidence="2" id="KW-1185">Reference proteome</keyword>
<gene>
    <name evidence="1" type="ORF">MNOR_LOCUS12298</name>
</gene>
<dbReference type="EMBL" id="CAXKWB010006715">
    <property type="protein sequence ID" value="CAL4084029.1"/>
    <property type="molecule type" value="Genomic_DNA"/>
</dbReference>
<sequence length="642" mass="74709">HLGKAMNSPLTLQNITYWKAHNYFDCKSTIKRKSNVLLLSSLGKIMESLLSMKIEVAHERLANSNFLFDEIEQIMKRFLPFFYELCCKTYIKYEYDLHEDTENELKEFCQKLLKPKENVTGHILSIFFTATLYKSKNSYKFIHQIDQEFGYAKFLGQQLLKQVNCQELEKELLKHCIIWNYLFEEKDLKNAIMNIKPKINRFGNVLLFLIGEITKVTREASKNDIFKLIANRIIDLVWFSGDIMIPKEIGNEISKKEVVSPDNLLRKNYHSYSEQTSLYDEPLDLSMSSLQAQLEGPSVVDQVLDVVSSASIDTGMESKEMDNHKEDKYTYVTQCQEDGVLMAMMESDYDIHINKAVFQRLFSKENWVIMNPVCLPALNKILKELTVPRKIKISIDTDPLMFTELEEVLNTLKMNQMQTSLHFKDHYLQFFEGKKSDKYIDKGLCLMELMAKLSNIGIERLPNTLTDLYISIDIEEICMLNKKLKELKDLKKLDLKVEVRHDCGMERIQNLCFYKDVCIIVVVEHRDVNVCKAAHIVAKLQPLNHYTLRDLSFQNTSYSYEDIAKLIRELKDAKVKLLGSLKIWSSEIIEDKKVHSLNKAAYESKLGGFVFYRSLDLGMPDLLIDQSQILKELSQKLNNLKN</sequence>
<organism evidence="1 2">
    <name type="scientific">Meganyctiphanes norvegica</name>
    <name type="common">Northern krill</name>
    <name type="synonym">Thysanopoda norvegica</name>
    <dbReference type="NCBI Taxonomy" id="48144"/>
    <lineage>
        <taxon>Eukaryota</taxon>
        <taxon>Metazoa</taxon>
        <taxon>Ecdysozoa</taxon>
        <taxon>Arthropoda</taxon>
        <taxon>Crustacea</taxon>
        <taxon>Multicrustacea</taxon>
        <taxon>Malacostraca</taxon>
        <taxon>Eumalacostraca</taxon>
        <taxon>Eucarida</taxon>
        <taxon>Euphausiacea</taxon>
        <taxon>Euphausiidae</taxon>
        <taxon>Meganyctiphanes</taxon>
    </lineage>
</organism>
<feature type="non-terminal residue" evidence="1">
    <location>
        <position position="642"/>
    </location>
</feature>
<name>A0AAV2QJZ7_MEGNR</name>
<dbReference type="AlphaFoldDB" id="A0AAV2QJZ7"/>
<evidence type="ECO:0000313" key="1">
    <source>
        <dbReference type="EMBL" id="CAL4084029.1"/>
    </source>
</evidence>
<dbReference type="Proteomes" id="UP001497623">
    <property type="component" value="Unassembled WGS sequence"/>
</dbReference>
<evidence type="ECO:0000313" key="2">
    <source>
        <dbReference type="Proteomes" id="UP001497623"/>
    </source>
</evidence>
<reference evidence="1 2" key="1">
    <citation type="submission" date="2024-05" db="EMBL/GenBank/DDBJ databases">
        <authorList>
            <person name="Wallberg A."/>
        </authorList>
    </citation>
    <scope>NUCLEOTIDE SEQUENCE [LARGE SCALE GENOMIC DNA]</scope>
</reference>
<accession>A0AAV2QJZ7</accession>
<protein>
    <submittedName>
        <fullName evidence="1">Uncharacterized protein</fullName>
    </submittedName>
</protein>
<feature type="non-terminal residue" evidence="1">
    <location>
        <position position="1"/>
    </location>
</feature>
<comment type="caution">
    <text evidence="1">The sequence shown here is derived from an EMBL/GenBank/DDBJ whole genome shotgun (WGS) entry which is preliminary data.</text>
</comment>
<proteinExistence type="predicted"/>